<name>A0A0N1KPB7_THESC</name>
<comment type="subunit">
    <text evidence="2">Homodimer.</text>
</comment>
<dbReference type="HAMAP" id="MF_00518">
    <property type="entry name" value="Deacylase_Dtd"/>
    <property type="match status" value="1"/>
</dbReference>
<comment type="domain">
    <text evidence="2">A Gly-cisPro motif from one monomer fits into the active site of the other monomer to allow specific chiral rejection of L-amino acids.</text>
</comment>
<gene>
    <name evidence="2" type="primary">dtd</name>
    <name evidence="3" type="ORF">AN926_10130</name>
</gene>
<dbReference type="EC" id="3.1.1.-" evidence="2"/>
<dbReference type="GO" id="GO:0051500">
    <property type="term" value="F:D-tyrosyl-tRNA(Tyr) deacylase activity"/>
    <property type="evidence" value="ECO:0007669"/>
    <property type="project" value="TreeGrafter"/>
</dbReference>
<evidence type="ECO:0000256" key="1">
    <source>
        <dbReference type="ARBA" id="ARBA00009673"/>
    </source>
</evidence>
<dbReference type="AlphaFoldDB" id="A0A0N1KPB7"/>
<accession>A0A0N1KPB7</accession>
<comment type="function">
    <text evidence="2">An aminoacyl-tRNA editing enzyme that deacylates mischarged D-aminoacyl-tRNAs. Also deacylates mischarged glycyl-tRNA(Ala), protecting cells against glycine mischarging by AlaRS. Acts via tRNA-based rather than protein-based catalysis; rejects L-amino acids rather than detecting D-amino acids in the active site. By recycling D-aminoacyl-tRNA to D-amino acids and free tRNA molecules, this enzyme counteracts the toxicity associated with the formation of D-aminoacyl-tRNA entities in vivo and helps enforce protein L-homochirality.</text>
</comment>
<keyword evidence="2" id="KW-0963">Cytoplasm</keyword>
<feature type="short sequence motif" description="Gly-cisPro motif, important for rejection of L-amino acids" evidence="2">
    <location>
        <begin position="137"/>
        <end position="138"/>
    </location>
</feature>
<dbReference type="SUPFAM" id="SSF69500">
    <property type="entry name" value="DTD-like"/>
    <property type="match status" value="1"/>
</dbReference>
<comment type="similarity">
    <text evidence="1 2">Belongs to the DTD family.</text>
</comment>
<comment type="catalytic activity">
    <reaction evidence="2">
        <text>a D-aminoacyl-tRNA + H2O = a tRNA + a D-alpha-amino acid + H(+)</text>
        <dbReference type="Rhea" id="RHEA:13953"/>
        <dbReference type="Rhea" id="RHEA-COMP:10123"/>
        <dbReference type="Rhea" id="RHEA-COMP:10124"/>
        <dbReference type="ChEBI" id="CHEBI:15377"/>
        <dbReference type="ChEBI" id="CHEBI:15378"/>
        <dbReference type="ChEBI" id="CHEBI:59871"/>
        <dbReference type="ChEBI" id="CHEBI:78442"/>
        <dbReference type="ChEBI" id="CHEBI:79333"/>
        <dbReference type="EC" id="3.1.1.96"/>
    </reaction>
</comment>
<dbReference type="PANTHER" id="PTHR10472">
    <property type="entry name" value="D-TYROSYL-TRNA TYR DEACYLASE"/>
    <property type="match status" value="1"/>
</dbReference>
<evidence type="ECO:0000313" key="4">
    <source>
        <dbReference type="Proteomes" id="UP000053099"/>
    </source>
</evidence>
<dbReference type="PANTHER" id="PTHR10472:SF5">
    <property type="entry name" value="D-AMINOACYL-TRNA DEACYLASE 1"/>
    <property type="match status" value="1"/>
</dbReference>
<evidence type="ECO:0000256" key="2">
    <source>
        <dbReference type="HAMAP-Rule" id="MF_00518"/>
    </source>
</evidence>
<dbReference type="GO" id="GO:0106026">
    <property type="term" value="F:Gly-tRNA(Ala) deacylase activity"/>
    <property type="evidence" value="ECO:0007669"/>
    <property type="project" value="UniProtKB-UniRule"/>
</dbReference>
<keyword evidence="2" id="KW-0694">RNA-binding</keyword>
<dbReference type="Proteomes" id="UP000053099">
    <property type="component" value="Unassembled WGS sequence"/>
</dbReference>
<keyword evidence="2" id="KW-0820">tRNA-binding</keyword>
<reference evidence="3 4" key="1">
    <citation type="submission" date="2015-09" db="EMBL/GenBank/DDBJ databases">
        <title>Draft genome sequence of Thermus scotoductus strain K1 isolated from a geothermal spring in Nagorno-Karabakh, Armenia.</title>
        <authorList>
            <person name="Saghatelyan A."/>
            <person name="Poghosyan L."/>
            <person name="Panosyan H."/>
            <person name="Birkeland N.-K."/>
        </authorList>
    </citation>
    <scope>NUCLEOTIDE SEQUENCE [LARGE SCALE GENOMIC DNA]</scope>
    <source>
        <strain evidence="3 4">K1</strain>
    </source>
</reference>
<dbReference type="Gene3D" id="3.50.80.10">
    <property type="entry name" value="D-tyrosyl-tRNA(Tyr) deacylase"/>
    <property type="match status" value="1"/>
</dbReference>
<dbReference type="EC" id="3.1.1.96" evidence="2"/>
<comment type="subcellular location">
    <subcellularLocation>
        <location evidence="2">Cytoplasm</location>
    </subcellularLocation>
</comment>
<dbReference type="PATRIC" id="fig|37636.3.peg.1496"/>
<sequence>MRAVVQRVSEAFVEVEGEEVGRISLGLLVLLGIGHGDTVEDALYLARKIVALRIFPDEAGKMNLSLKEVGGEVLLVSQFTLYADTRKGNRPSFVQAAPPDLGKRLYEVAIEAFLQQGVHVETGVYGAHMRVHLVNDGPVTLILDSEAKAERFRSR</sequence>
<dbReference type="GO" id="GO:0005737">
    <property type="term" value="C:cytoplasm"/>
    <property type="evidence" value="ECO:0007669"/>
    <property type="project" value="UniProtKB-SubCell"/>
</dbReference>
<comment type="catalytic activity">
    <reaction evidence="2">
        <text>glycyl-tRNA(Ala) + H2O = tRNA(Ala) + glycine + H(+)</text>
        <dbReference type="Rhea" id="RHEA:53744"/>
        <dbReference type="Rhea" id="RHEA-COMP:9657"/>
        <dbReference type="Rhea" id="RHEA-COMP:13640"/>
        <dbReference type="ChEBI" id="CHEBI:15377"/>
        <dbReference type="ChEBI" id="CHEBI:15378"/>
        <dbReference type="ChEBI" id="CHEBI:57305"/>
        <dbReference type="ChEBI" id="CHEBI:78442"/>
        <dbReference type="ChEBI" id="CHEBI:78522"/>
    </reaction>
</comment>
<dbReference type="InterPro" id="IPR003732">
    <property type="entry name" value="Daa-tRNA_deacyls_DTD"/>
</dbReference>
<evidence type="ECO:0000313" key="3">
    <source>
        <dbReference type="EMBL" id="KPD26410.1"/>
    </source>
</evidence>
<comment type="caution">
    <text evidence="3">The sequence shown here is derived from an EMBL/GenBank/DDBJ whole genome shotgun (WGS) entry which is preliminary data.</text>
</comment>
<organism evidence="3 4">
    <name type="scientific">Thermus scotoductus</name>
    <dbReference type="NCBI Taxonomy" id="37636"/>
    <lineage>
        <taxon>Bacteria</taxon>
        <taxon>Thermotogati</taxon>
        <taxon>Deinococcota</taxon>
        <taxon>Deinococci</taxon>
        <taxon>Thermales</taxon>
        <taxon>Thermaceae</taxon>
        <taxon>Thermus</taxon>
    </lineage>
</organism>
<dbReference type="GO" id="GO:0019478">
    <property type="term" value="P:D-amino acid catabolic process"/>
    <property type="evidence" value="ECO:0007669"/>
    <property type="project" value="UniProtKB-UniRule"/>
</dbReference>
<dbReference type="InterPro" id="IPR023509">
    <property type="entry name" value="DTD-like_sf"/>
</dbReference>
<dbReference type="GO" id="GO:0043908">
    <property type="term" value="F:Ser(Gly)-tRNA(Ala) hydrolase activity"/>
    <property type="evidence" value="ECO:0007669"/>
    <property type="project" value="UniProtKB-UniRule"/>
</dbReference>
<protein>
    <recommendedName>
        <fullName evidence="2">D-aminoacyl-tRNA deacylase</fullName>
        <shortName evidence="2">DTD</shortName>
        <ecNumber evidence="2">3.1.1.96</ecNumber>
    </recommendedName>
    <alternativeName>
        <fullName evidence="2">Gly-tRNA(Ala) deacylase</fullName>
        <ecNumber evidence="2">3.1.1.-</ecNumber>
    </alternativeName>
</protein>
<dbReference type="EMBL" id="LJJR01000040">
    <property type="protein sequence ID" value="KPD26410.1"/>
    <property type="molecule type" value="Genomic_DNA"/>
</dbReference>
<dbReference type="FunFam" id="3.50.80.10:FF:000001">
    <property type="entry name" value="D-aminoacyl-tRNA deacylase"/>
    <property type="match status" value="1"/>
</dbReference>
<dbReference type="NCBIfam" id="TIGR00256">
    <property type="entry name" value="D-aminoacyl-tRNA deacylase"/>
    <property type="match status" value="1"/>
</dbReference>
<proteinExistence type="inferred from homology"/>
<dbReference type="Pfam" id="PF02580">
    <property type="entry name" value="Tyr_Deacylase"/>
    <property type="match status" value="1"/>
</dbReference>
<keyword evidence="2" id="KW-0378">Hydrolase</keyword>
<dbReference type="GO" id="GO:0000049">
    <property type="term" value="F:tRNA binding"/>
    <property type="evidence" value="ECO:0007669"/>
    <property type="project" value="UniProtKB-UniRule"/>
</dbReference>